<dbReference type="EMBL" id="CVRI01000036">
    <property type="protein sequence ID" value="CRK92948.1"/>
    <property type="molecule type" value="Genomic_DNA"/>
</dbReference>
<organism evidence="2 3">
    <name type="scientific">Clunio marinus</name>
    <dbReference type="NCBI Taxonomy" id="568069"/>
    <lineage>
        <taxon>Eukaryota</taxon>
        <taxon>Metazoa</taxon>
        <taxon>Ecdysozoa</taxon>
        <taxon>Arthropoda</taxon>
        <taxon>Hexapoda</taxon>
        <taxon>Insecta</taxon>
        <taxon>Pterygota</taxon>
        <taxon>Neoptera</taxon>
        <taxon>Endopterygota</taxon>
        <taxon>Diptera</taxon>
        <taxon>Nematocera</taxon>
        <taxon>Chironomoidea</taxon>
        <taxon>Chironomidae</taxon>
        <taxon>Clunio</taxon>
    </lineage>
</organism>
<reference evidence="2 3" key="1">
    <citation type="submission" date="2015-04" db="EMBL/GenBank/DDBJ databases">
        <authorList>
            <person name="Syromyatnikov M.Y."/>
            <person name="Popov V.N."/>
        </authorList>
    </citation>
    <scope>NUCLEOTIDE SEQUENCE [LARGE SCALE GENOMIC DNA]</scope>
</reference>
<dbReference type="PANTHER" id="PTHR37685">
    <property type="entry name" value="GEO11136P1-RELATED"/>
    <property type="match status" value="1"/>
</dbReference>
<dbReference type="InterPro" id="IPR031734">
    <property type="entry name" value="MBF2"/>
</dbReference>
<protein>
    <submittedName>
        <fullName evidence="2">CLUMA_CG006682, isoform A</fullName>
    </submittedName>
</protein>
<feature type="signal peptide" evidence="1">
    <location>
        <begin position="1"/>
        <end position="16"/>
    </location>
</feature>
<evidence type="ECO:0000313" key="3">
    <source>
        <dbReference type="Proteomes" id="UP000183832"/>
    </source>
</evidence>
<gene>
    <name evidence="2" type="ORF">CLUMA_CG006682</name>
</gene>
<dbReference type="Pfam" id="PF15868">
    <property type="entry name" value="MBF2"/>
    <property type="match status" value="1"/>
</dbReference>
<dbReference type="OrthoDB" id="8192785at2759"/>
<evidence type="ECO:0000313" key="2">
    <source>
        <dbReference type="EMBL" id="CRK92948.1"/>
    </source>
</evidence>
<evidence type="ECO:0000256" key="1">
    <source>
        <dbReference type="SAM" id="SignalP"/>
    </source>
</evidence>
<accession>A0A1J1I053</accession>
<proteinExistence type="predicted"/>
<name>A0A1J1I053_9DIPT</name>
<feature type="chain" id="PRO_5012768914" evidence="1">
    <location>
        <begin position="17"/>
        <end position="110"/>
    </location>
</feature>
<dbReference type="PANTHER" id="PTHR37685:SF1">
    <property type="entry name" value="GEO11136P1-RELATED"/>
    <property type="match status" value="1"/>
</dbReference>
<keyword evidence="3" id="KW-1185">Reference proteome</keyword>
<sequence>MKHFIVILLAIKTVENATMSWGNLQPRNLQIFDQLFHQTRENNFILGENFVFSSPYGALITAIHVTDLTFQQDGGTVRILSGGIGYNYVKLQLISECGKQLLLNVEIFGS</sequence>
<dbReference type="Proteomes" id="UP000183832">
    <property type="component" value="Unassembled WGS sequence"/>
</dbReference>
<keyword evidence="1" id="KW-0732">Signal</keyword>
<dbReference type="AlphaFoldDB" id="A0A1J1I053"/>